<dbReference type="InterPro" id="IPR009799">
    <property type="entry name" value="EthD_dom"/>
</dbReference>
<protein>
    <submittedName>
        <fullName evidence="3">Uu.00g043690.m01.CDS01</fullName>
    </submittedName>
</protein>
<dbReference type="SUPFAM" id="SSF54909">
    <property type="entry name" value="Dimeric alpha+beta barrel"/>
    <property type="match status" value="1"/>
</dbReference>
<evidence type="ECO:0000259" key="2">
    <source>
        <dbReference type="Pfam" id="PF07110"/>
    </source>
</evidence>
<dbReference type="EMBL" id="CAUWAG010000003">
    <property type="protein sequence ID" value="CAJ2501516.1"/>
    <property type="molecule type" value="Genomic_DNA"/>
</dbReference>
<dbReference type="AlphaFoldDB" id="A0AAI8VAU3"/>
<dbReference type="Gene3D" id="3.30.70.100">
    <property type="match status" value="1"/>
</dbReference>
<accession>A0AAI8VAU3</accession>
<gene>
    <name evidence="3" type="ORF">KHLLAP_LOCUS1984</name>
</gene>
<evidence type="ECO:0000256" key="1">
    <source>
        <dbReference type="ARBA" id="ARBA00005986"/>
    </source>
</evidence>
<sequence>MAEAAAPQGNGPMKLTITHHRKPEHTHEAFMKWIVEKHVPLAVPVFKKHGIIGYSLFDTPGSLNGALEQEMKPMRPTWDFADFDCVTEYTLPDVQTIRSLTADPDFAASIADQEDWVDTAKAMVSLGHCTPYLLESGEVMNVAGA</sequence>
<comment type="similarity">
    <text evidence="1">Belongs to the tpcK family.</text>
</comment>
<dbReference type="Pfam" id="PF07110">
    <property type="entry name" value="EthD"/>
    <property type="match status" value="1"/>
</dbReference>
<name>A0AAI8VAU3_9PEZI</name>
<organism evidence="3 4">
    <name type="scientific">Anthostomella pinea</name>
    <dbReference type="NCBI Taxonomy" id="933095"/>
    <lineage>
        <taxon>Eukaryota</taxon>
        <taxon>Fungi</taxon>
        <taxon>Dikarya</taxon>
        <taxon>Ascomycota</taxon>
        <taxon>Pezizomycotina</taxon>
        <taxon>Sordariomycetes</taxon>
        <taxon>Xylariomycetidae</taxon>
        <taxon>Xylariales</taxon>
        <taxon>Xylariaceae</taxon>
        <taxon>Anthostomella</taxon>
    </lineage>
</organism>
<feature type="domain" description="EthD" evidence="2">
    <location>
        <begin position="22"/>
        <end position="119"/>
    </location>
</feature>
<keyword evidence="4" id="KW-1185">Reference proteome</keyword>
<proteinExistence type="inferred from homology"/>
<reference evidence="3" key="1">
    <citation type="submission" date="2023-10" db="EMBL/GenBank/DDBJ databases">
        <authorList>
            <person name="Hackl T."/>
        </authorList>
    </citation>
    <scope>NUCLEOTIDE SEQUENCE</scope>
</reference>
<dbReference type="InterPro" id="IPR011008">
    <property type="entry name" value="Dimeric_a/b-barrel"/>
</dbReference>
<dbReference type="GO" id="GO:0016491">
    <property type="term" value="F:oxidoreductase activity"/>
    <property type="evidence" value="ECO:0007669"/>
    <property type="project" value="InterPro"/>
</dbReference>
<dbReference type="Proteomes" id="UP001295740">
    <property type="component" value="Unassembled WGS sequence"/>
</dbReference>
<evidence type="ECO:0000313" key="3">
    <source>
        <dbReference type="EMBL" id="CAJ2501516.1"/>
    </source>
</evidence>
<evidence type="ECO:0000313" key="4">
    <source>
        <dbReference type="Proteomes" id="UP001295740"/>
    </source>
</evidence>
<comment type="caution">
    <text evidence="3">The sequence shown here is derived from an EMBL/GenBank/DDBJ whole genome shotgun (WGS) entry which is preliminary data.</text>
</comment>